<organism evidence="2 3">
    <name type="scientific">Limnoglobus roseus</name>
    <dbReference type="NCBI Taxonomy" id="2598579"/>
    <lineage>
        <taxon>Bacteria</taxon>
        <taxon>Pseudomonadati</taxon>
        <taxon>Planctomycetota</taxon>
        <taxon>Planctomycetia</taxon>
        <taxon>Gemmatales</taxon>
        <taxon>Gemmataceae</taxon>
        <taxon>Limnoglobus</taxon>
    </lineage>
</organism>
<dbReference type="RefSeq" id="WP_149111457.1">
    <property type="nucleotide sequence ID" value="NZ_CP042425.1"/>
</dbReference>
<feature type="region of interest" description="Disordered" evidence="1">
    <location>
        <begin position="1"/>
        <end position="30"/>
    </location>
</feature>
<evidence type="ECO:0000313" key="3">
    <source>
        <dbReference type="Proteomes" id="UP000324974"/>
    </source>
</evidence>
<evidence type="ECO:0000256" key="1">
    <source>
        <dbReference type="SAM" id="MobiDB-lite"/>
    </source>
</evidence>
<sequence length="86" mass="9782">MPTSYPTPSPKNSSAELVKKRIQDKSPNRPHWTQIRLSDETEALCAVLDHFNSLHFSDRDRLAKKIDPNHGRLIHQPEHKGGFDAA</sequence>
<evidence type="ECO:0000313" key="2">
    <source>
        <dbReference type="EMBL" id="QEL16775.1"/>
    </source>
</evidence>
<protein>
    <submittedName>
        <fullName evidence="2">Uncharacterized protein</fullName>
    </submittedName>
</protein>
<dbReference type="EMBL" id="CP042425">
    <property type="protein sequence ID" value="QEL16775.1"/>
    <property type="molecule type" value="Genomic_DNA"/>
</dbReference>
<gene>
    <name evidence="2" type="ORF">PX52LOC_03745</name>
</gene>
<keyword evidence="3" id="KW-1185">Reference proteome</keyword>
<name>A0A5C1ADQ3_9BACT</name>
<dbReference type="AlphaFoldDB" id="A0A5C1ADQ3"/>
<reference evidence="3" key="1">
    <citation type="submission" date="2019-08" db="EMBL/GenBank/DDBJ databases">
        <title>Limnoglobus roseus gen. nov., sp. nov., a novel freshwater planctomycete with a giant genome from the family Gemmataceae.</title>
        <authorList>
            <person name="Kulichevskaya I.S."/>
            <person name="Naumoff D.G."/>
            <person name="Miroshnikov K."/>
            <person name="Ivanova A."/>
            <person name="Philippov D.A."/>
            <person name="Hakobyan A."/>
            <person name="Rijpstra I.C."/>
            <person name="Sinninghe Damste J.S."/>
            <person name="Liesack W."/>
            <person name="Dedysh S.N."/>
        </authorList>
    </citation>
    <scope>NUCLEOTIDE SEQUENCE [LARGE SCALE GENOMIC DNA]</scope>
    <source>
        <strain evidence="3">PX52</strain>
    </source>
</reference>
<feature type="compositionally biased region" description="Basic and acidic residues" evidence="1">
    <location>
        <begin position="17"/>
        <end position="27"/>
    </location>
</feature>
<dbReference type="KEGG" id="lrs:PX52LOC_03745"/>
<accession>A0A5C1ADQ3</accession>
<dbReference type="Proteomes" id="UP000324974">
    <property type="component" value="Chromosome"/>
</dbReference>
<proteinExistence type="predicted"/>